<dbReference type="Gene3D" id="1.10.10.10">
    <property type="entry name" value="Winged helix-like DNA-binding domain superfamily/Winged helix DNA-binding domain"/>
    <property type="match status" value="2"/>
</dbReference>
<protein>
    <recommendedName>
        <fullName evidence="5">NUMOD4 domain-containing protein</fullName>
    </recommendedName>
</protein>
<dbReference type="Pfam" id="PF07453">
    <property type="entry name" value="NUMOD1"/>
    <property type="match status" value="2"/>
</dbReference>
<dbReference type="InterPro" id="IPR003647">
    <property type="entry name" value="Intron_nuc_1_rpt"/>
</dbReference>
<dbReference type="Pfam" id="PF07463">
    <property type="entry name" value="NUMOD4"/>
    <property type="match status" value="1"/>
</dbReference>
<comment type="caution">
    <text evidence="3">The sequence shown here is derived from an EMBL/GenBank/DDBJ whole genome shotgun (WGS) entry which is preliminary data.</text>
</comment>
<dbReference type="Gene3D" id="3.90.75.20">
    <property type="match status" value="1"/>
</dbReference>
<dbReference type="GO" id="GO:0016788">
    <property type="term" value="F:hydrolase activity, acting on ester bonds"/>
    <property type="evidence" value="ECO:0007669"/>
    <property type="project" value="InterPro"/>
</dbReference>
<evidence type="ECO:0000313" key="3">
    <source>
        <dbReference type="EMBL" id="PQL95579.1"/>
    </source>
</evidence>
<evidence type="ECO:0000259" key="2">
    <source>
        <dbReference type="Pfam" id="PF07463"/>
    </source>
</evidence>
<feature type="domain" description="Nuclease-associated modular DNA-binding 1" evidence="1">
    <location>
        <begin position="183"/>
        <end position="219"/>
    </location>
</feature>
<evidence type="ECO:0008006" key="5">
    <source>
        <dbReference type="Google" id="ProtNLM"/>
    </source>
</evidence>
<dbReference type="InterPro" id="IPR044925">
    <property type="entry name" value="His-Me_finger_sf"/>
</dbReference>
<organism evidence="3 4">
    <name type="scientific">Apibacter adventoris</name>
    <dbReference type="NCBI Taxonomy" id="1679466"/>
    <lineage>
        <taxon>Bacteria</taxon>
        <taxon>Pseudomonadati</taxon>
        <taxon>Bacteroidota</taxon>
        <taxon>Flavobacteriia</taxon>
        <taxon>Flavobacteriales</taxon>
        <taxon>Weeksellaceae</taxon>
        <taxon>Apibacter</taxon>
    </lineage>
</organism>
<reference evidence="3 4" key="1">
    <citation type="submission" date="2018-02" db="EMBL/GenBank/DDBJ databases">
        <title>Genome sequences of Apibacter spp., gut symbionts of Asian honey bees.</title>
        <authorList>
            <person name="Kwong W.K."/>
            <person name="Steele M.I."/>
            <person name="Moran N.A."/>
        </authorList>
    </citation>
    <scope>NUCLEOTIDE SEQUENCE [LARGE SCALE GENOMIC DNA]</scope>
    <source>
        <strain evidence="4">wkB301</strain>
    </source>
</reference>
<name>A0A2S8AGV4_9FLAO</name>
<dbReference type="InterPro" id="IPR010902">
    <property type="entry name" value="NUMOD4"/>
</dbReference>
<dbReference type="SUPFAM" id="SSF64496">
    <property type="entry name" value="DNA-binding domain of intron-encoded endonucleases"/>
    <property type="match status" value="2"/>
</dbReference>
<evidence type="ECO:0000259" key="1">
    <source>
        <dbReference type="Pfam" id="PF07453"/>
    </source>
</evidence>
<dbReference type="EMBL" id="PSZM01000001">
    <property type="protein sequence ID" value="PQL95579.1"/>
    <property type="molecule type" value="Genomic_DNA"/>
</dbReference>
<dbReference type="SUPFAM" id="SSF54060">
    <property type="entry name" value="His-Me finger endonucleases"/>
    <property type="match status" value="1"/>
</dbReference>
<dbReference type="Proteomes" id="UP000238042">
    <property type="component" value="Unassembled WGS sequence"/>
</dbReference>
<proteinExistence type="predicted"/>
<dbReference type="SMART" id="SM00497">
    <property type="entry name" value="IENR1"/>
    <property type="match status" value="2"/>
</dbReference>
<dbReference type="AlphaFoldDB" id="A0A2S8AGV4"/>
<dbReference type="InterPro" id="IPR010896">
    <property type="entry name" value="NUMOD1"/>
</dbReference>
<accession>A0A2S8AGV4</accession>
<gene>
    <name evidence="3" type="ORF">C4S77_01945</name>
</gene>
<sequence>MKNLKKKADFFWMKKKEIINTSMNNIDLYPYQNLSLSDMEEEIWKEVFGYEGYLSVSNKGRVKSLARSYTNGRGFSFKEERILRQKIGKDGLTFVISVDGIRHNHITARIVYSTFIKSLPDFKKKQLFILHKDNDNLNNNVDNLFLANRSQVMKHYFKSGIITPNFHTHSEEAKKNFRTSRYKPVSQYTLEGKYLRTYKNIKEAAVHLGISPSSISVALQGKTGYAKGYLWGEAKEEPSDIPPFIMPSLGTVISKYDKSGKHISNFESIRQAERITGVNRNCIRKCLLGKRLTAGGYIWKEADKKTTEQ</sequence>
<dbReference type="OrthoDB" id="6631788at2"/>
<keyword evidence="4" id="KW-1185">Reference proteome</keyword>
<feature type="domain" description="NUMOD4" evidence="2">
    <location>
        <begin position="42"/>
        <end position="93"/>
    </location>
</feature>
<evidence type="ECO:0000313" key="4">
    <source>
        <dbReference type="Proteomes" id="UP000238042"/>
    </source>
</evidence>
<dbReference type="InterPro" id="IPR036388">
    <property type="entry name" value="WH-like_DNA-bd_sf"/>
</dbReference>
<feature type="domain" description="Nuclease-associated modular DNA-binding 1" evidence="1">
    <location>
        <begin position="256"/>
        <end position="287"/>
    </location>
</feature>